<accession>A0A2A6CKQ3</accession>
<dbReference type="EnsemblMetazoa" id="PPA45746.1">
    <property type="protein sequence ID" value="PPA45746.1"/>
    <property type="gene ID" value="WBGene00284115"/>
</dbReference>
<keyword evidence="2" id="KW-1185">Reference proteome</keyword>
<gene>
    <name evidence="1" type="primary">WBGene00284115</name>
</gene>
<evidence type="ECO:0000313" key="1">
    <source>
        <dbReference type="EnsemblMetazoa" id="PPA45746.1"/>
    </source>
</evidence>
<organism evidence="1 2">
    <name type="scientific">Pristionchus pacificus</name>
    <name type="common">Parasitic nematode worm</name>
    <dbReference type="NCBI Taxonomy" id="54126"/>
    <lineage>
        <taxon>Eukaryota</taxon>
        <taxon>Metazoa</taxon>
        <taxon>Ecdysozoa</taxon>
        <taxon>Nematoda</taxon>
        <taxon>Chromadorea</taxon>
        <taxon>Rhabditida</taxon>
        <taxon>Rhabditina</taxon>
        <taxon>Diplogasteromorpha</taxon>
        <taxon>Diplogasteroidea</taxon>
        <taxon>Neodiplogasteridae</taxon>
        <taxon>Pristionchus</taxon>
    </lineage>
</organism>
<dbReference type="AlphaFoldDB" id="A0A2A6CKQ3"/>
<evidence type="ECO:0000313" key="2">
    <source>
        <dbReference type="Proteomes" id="UP000005239"/>
    </source>
</evidence>
<dbReference type="Proteomes" id="UP000005239">
    <property type="component" value="Unassembled WGS sequence"/>
</dbReference>
<accession>A0A8R1V3M4</accession>
<protein>
    <submittedName>
        <fullName evidence="1">Uncharacterized protein</fullName>
    </submittedName>
</protein>
<sequence length="165" mass="19110">MYYKPGPRAYGALPGWMTPVVVLLTERTPSAASGIIWMRCTRLPIDESSVDHVDENEQEENDEDTVGVDVGRQLELGKRRQWLNSMTTRSVMKIRNISFENIRRIEMAEWCCRKTWKQFIETVDKRMLSTMADLIVFGKKHQETENGSAWGESETVTIRKLLRSL</sequence>
<reference evidence="2" key="1">
    <citation type="journal article" date="2008" name="Nat. Genet.">
        <title>The Pristionchus pacificus genome provides a unique perspective on nematode lifestyle and parasitism.</title>
        <authorList>
            <person name="Dieterich C."/>
            <person name="Clifton S.W."/>
            <person name="Schuster L.N."/>
            <person name="Chinwalla A."/>
            <person name="Delehaunty K."/>
            <person name="Dinkelacker I."/>
            <person name="Fulton L."/>
            <person name="Fulton R."/>
            <person name="Godfrey J."/>
            <person name="Minx P."/>
            <person name="Mitreva M."/>
            <person name="Roeseler W."/>
            <person name="Tian H."/>
            <person name="Witte H."/>
            <person name="Yang S.P."/>
            <person name="Wilson R.K."/>
            <person name="Sommer R.J."/>
        </authorList>
    </citation>
    <scope>NUCLEOTIDE SEQUENCE [LARGE SCALE GENOMIC DNA]</scope>
    <source>
        <strain evidence="2">PS312</strain>
    </source>
</reference>
<proteinExistence type="predicted"/>
<name>A0A2A6CKQ3_PRIPA</name>
<reference evidence="1" key="2">
    <citation type="submission" date="2022-06" db="UniProtKB">
        <authorList>
            <consortium name="EnsemblMetazoa"/>
        </authorList>
    </citation>
    <scope>IDENTIFICATION</scope>
    <source>
        <strain evidence="1">PS312</strain>
    </source>
</reference>